<name>A0A5C4SPY3_9FLAO</name>
<dbReference type="InterPro" id="IPR050807">
    <property type="entry name" value="TransReg_Diox_bact_type"/>
</dbReference>
<gene>
    <name evidence="5" type="ORF">FGF67_01720</name>
</gene>
<keyword evidence="1" id="KW-0805">Transcription regulation</keyword>
<dbReference type="SUPFAM" id="SSF47413">
    <property type="entry name" value="lambda repressor-like DNA-binding domains"/>
    <property type="match status" value="1"/>
</dbReference>
<dbReference type="GO" id="GO:0003677">
    <property type="term" value="F:DNA binding"/>
    <property type="evidence" value="ECO:0007669"/>
    <property type="project" value="UniProtKB-KW"/>
</dbReference>
<evidence type="ECO:0000259" key="4">
    <source>
        <dbReference type="PROSITE" id="PS50943"/>
    </source>
</evidence>
<accession>A0A5C4SPY3</accession>
<dbReference type="InterPro" id="IPR010982">
    <property type="entry name" value="Lambda_DNA-bd_dom_sf"/>
</dbReference>
<dbReference type="PANTHER" id="PTHR46797:SF23">
    <property type="entry name" value="HTH-TYPE TRANSCRIPTIONAL REGULATOR SUTR"/>
    <property type="match status" value="1"/>
</dbReference>
<dbReference type="CDD" id="cd00093">
    <property type="entry name" value="HTH_XRE"/>
    <property type="match status" value="1"/>
</dbReference>
<dbReference type="Gene3D" id="1.10.260.40">
    <property type="entry name" value="lambda repressor-like DNA-binding domains"/>
    <property type="match status" value="1"/>
</dbReference>
<organism evidence="5 6">
    <name type="scientific">Allotamlana fucoidanivorans</name>
    <dbReference type="NCBI Taxonomy" id="2583814"/>
    <lineage>
        <taxon>Bacteria</taxon>
        <taxon>Pseudomonadati</taxon>
        <taxon>Bacteroidota</taxon>
        <taxon>Flavobacteriia</taxon>
        <taxon>Flavobacteriales</taxon>
        <taxon>Flavobacteriaceae</taxon>
        <taxon>Allotamlana</taxon>
    </lineage>
</organism>
<dbReference type="PANTHER" id="PTHR46797">
    <property type="entry name" value="HTH-TYPE TRANSCRIPTIONAL REGULATOR"/>
    <property type="match status" value="1"/>
</dbReference>
<dbReference type="Pfam" id="PF01381">
    <property type="entry name" value="HTH_3"/>
    <property type="match status" value="1"/>
</dbReference>
<evidence type="ECO:0000313" key="6">
    <source>
        <dbReference type="Proteomes" id="UP000308713"/>
    </source>
</evidence>
<evidence type="ECO:0000256" key="1">
    <source>
        <dbReference type="ARBA" id="ARBA00023015"/>
    </source>
</evidence>
<protein>
    <submittedName>
        <fullName evidence="5">Helix-turn-helix transcriptional regulator</fullName>
    </submittedName>
</protein>
<keyword evidence="3" id="KW-0804">Transcription</keyword>
<dbReference type="OrthoDB" id="9814553at2"/>
<dbReference type="RefSeq" id="WP_139694740.1">
    <property type="nucleotide sequence ID" value="NZ_CP074074.1"/>
</dbReference>
<feature type="domain" description="HTH cro/C1-type" evidence="4">
    <location>
        <begin position="11"/>
        <end position="65"/>
    </location>
</feature>
<dbReference type="EMBL" id="VDCS01000002">
    <property type="protein sequence ID" value="TNJ46368.1"/>
    <property type="molecule type" value="Genomic_DNA"/>
</dbReference>
<dbReference type="AlphaFoldDB" id="A0A5C4SPY3"/>
<evidence type="ECO:0000256" key="3">
    <source>
        <dbReference type="ARBA" id="ARBA00023163"/>
    </source>
</evidence>
<proteinExistence type="predicted"/>
<evidence type="ECO:0000256" key="2">
    <source>
        <dbReference type="ARBA" id="ARBA00023125"/>
    </source>
</evidence>
<evidence type="ECO:0000313" key="5">
    <source>
        <dbReference type="EMBL" id="TNJ46368.1"/>
    </source>
</evidence>
<reference evidence="5 6" key="1">
    <citation type="submission" date="2019-05" db="EMBL/GenBank/DDBJ databases">
        <title>Tamlana fucoidanivorans sp. nov., isolated from the surface of algae collected from Fujian province in China.</title>
        <authorList>
            <person name="Li J."/>
        </authorList>
    </citation>
    <scope>NUCLEOTIDE SEQUENCE [LARGE SCALE GENOMIC DNA]</scope>
    <source>
        <strain evidence="5 6">CW2-9</strain>
    </source>
</reference>
<dbReference type="GO" id="GO:0003700">
    <property type="term" value="F:DNA-binding transcription factor activity"/>
    <property type="evidence" value="ECO:0007669"/>
    <property type="project" value="TreeGrafter"/>
</dbReference>
<keyword evidence="6" id="KW-1185">Reference proteome</keyword>
<keyword evidence="2" id="KW-0238">DNA-binding</keyword>
<sequence>MKIETKFGLKIKYLRNELFISQEELAHRSELHRTYISSVELGKRNISIRNIEKLAKALEVNIIELFKD</sequence>
<dbReference type="GO" id="GO:0005829">
    <property type="term" value="C:cytosol"/>
    <property type="evidence" value="ECO:0007669"/>
    <property type="project" value="TreeGrafter"/>
</dbReference>
<dbReference type="SMART" id="SM00530">
    <property type="entry name" value="HTH_XRE"/>
    <property type="match status" value="1"/>
</dbReference>
<comment type="caution">
    <text evidence="5">The sequence shown here is derived from an EMBL/GenBank/DDBJ whole genome shotgun (WGS) entry which is preliminary data.</text>
</comment>
<dbReference type="InterPro" id="IPR001387">
    <property type="entry name" value="Cro/C1-type_HTH"/>
</dbReference>
<dbReference type="Proteomes" id="UP000308713">
    <property type="component" value="Unassembled WGS sequence"/>
</dbReference>
<dbReference type="PROSITE" id="PS50943">
    <property type="entry name" value="HTH_CROC1"/>
    <property type="match status" value="1"/>
</dbReference>